<keyword evidence="6" id="KW-0325">Glycoprotein</keyword>
<dbReference type="STRING" id="28066.RF819_19845"/>
<accession>A0A1T1AWZ0</accession>
<dbReference type="Gene3D" id="1.10.575.10">
    <property type="entry name" value="P1 Nuclease"/>
    <property type="match status" value="1"/>
</dbReference>
<organism evidence="7 8">
    <name type="scientific">Rhodoferax fermentans</name>
    <dbReference type="NCBI Taxonomy" id="28066"/>
    <lineage>
        <taxon>Bacteria</taxon>
        <taxon>Pseudomonadati</taxon>
        <taxon>Pseudomonadota</taxon>
        <taxon>Betaproteobacteria</taxon>
        <taxon>Burkholderiales</taxon>
        <taxon>Comamonadaceae</taxon>
        <taxon>Rhodoferax</taxon>
    </lineage>
</organism>
<evidence type="ECO:0000256" key="1">
    <source>
        <dbReference type="ARBA" id="ARBA00022722"/>
    </source>
</evidence>
<reference evidence="7 8" key="1">
    <citation type="submission" date="2017-01" db="EMBL/GenBank/DDBJ databases">
        <title>Genome sequencing of Rhodoferax fermentans JCM 7819.</title>
        <authorList>
            <person name="Kim Y.J."/>
            <person name="Farh M.E.-A."/>
            <person name="Yang D.-C."/>
        </authorList>
    </citation>
    <scope>NUCLEOTIDE SEQUENCE [LARGE SCALE GENOMIC DNA]</scope>
    <source>
        <strain evidence="7 8">JCM 7819</strain>
    </source>
</reference>
<dbReference type="AlphaFoldDB" id="A0A1T1AWZ0"/>
<dbReference type="PANTHER" id="PTHR33146:SF26">
    <property type="entry name" value="ENDONUCLEASE 4"/>
    <property type="match status" value="1"/>
</dbReference>
<dbReference type="Proteomes" id="UP000190750">
    <property type="component" value="Unassembled WGS sequence"/>
</dbReference>
<evidence type="ECO:0000313" key="7">
    <source>
        <dbReference type="EMBL" id="OOV08649.1"/>
    </source>
</evidence>
<dbReference type="GO" id="GO:0046872">
    <property type="term" value="F:metal ion binding"/>
    <property type="evidence" value="ECO:0007669"/>
    <property type="project" value="UniProtKB-KW"/>
</dbReference>
<dbReference type="RefSeq" id="WP_078366536.1">
    <property type="nucleotide sequence ID" value="NZ_MTJN01000002.1"/>
</dbReference>
<dbReference type="InterPro" id="IPR003154">
    <property type="entry name" value="S1/P1nuclease"/>
</dbReference>
<protein>
    <recommendedName>
        <fullName evidence="9">Endonuclease</fullName>
    </recommendedName>
</protein>
<evidence type="ECO:0000256" key="4">
    <source>
        <dbReference type="ARBA" id="ARBA00022801"/>
    </source>
</evidence>
<evidence type="ECO:0000256" key="2">
    <source>
        <dbReference type="ARBA" id="ARBA00022723"/>
    </source>
</evidence>
<keyword evidence="5" id="KW-1015">Disulfide bond</keyword>
<evidence type="ECO:0008006" key="9">
    <source>
        <dbReference type="Google" id="ProtNLM"/>
    </source>
</evidence>
<proteinExistence type="predicted"/>
<comment type="caution">
    <text evidence="7">The sequence shown here is derived from an EMBL/GenBank/DDBJ whole genome shotgun (WGS) entry which is preliminary data.</text>
</comment>
<evidence type="ECO:0000313" key="8">
    <source>
        <dbReference type="Proteomes" id="UP000190750"/>
    </source>
</evidence>
<keyword evidence="1" id="KW-0540">Nuclease</keyword>
<dbReference type="PANTHER" id="PTHR33146">
    <property type="entry name" value="ENDONUCLEASE 4"/>
    <property type="match status" value="1"/>
</dbReference>
<dbReference type="GO" id="GO:0004519">
    <property type="term" value="F:endonuclease activity"/>
    <property type="evidence" value="ECO:0007669"/>
    <property type="project" value="UniProtKB-KW"/>
</dbReference>
<dbReference type="SUPFAM" id="SSF48537">
    <property type="entry name" value="Phospholipase C/P1 nuclease"/>
    <property type="match status" value="1"/>
</dbReference>
<keyword evidence="8" id="KW-1185">Reference proteome</keyword>
<dbReference type="GO" id="GO:0006308">
    <property type="term" value="P:DNA catabolic process"/>
    <property type="evidence" value="ECO:0007669"/>
    <property type="project" value="InterPro"/>
</dbReference>
<dbReference type="InterPro" id="IPR008947">
    <property type="entry name" value="PLipase_C/P1_nuclease_dom_sf"/>
</dbReference>
<keyword evidence="3" id="KW-0255">Endonuclease</keyword>
<keyword evidence="4" id="KW-0378">Hydrolase</keyword>
<evidence type="ECO:0000256" key="3">
    <source>
        <dbReference type="ARBA" id="ARBA00022759"/>
    </source>
</evidence>
<evidence type="ECO:0000256" key="6">
    <source>
        <dbReference type="ARBA" id="ARBA00023180"/>
    </source>
</evidence>
<dbReference type="EMBL" id="MTJN01000002">
    <property type="protein sequence ID" value="OOV08649.1"/>
    <property type="molecule type" value="Genomic_DNA"/>
</dbReference>
<sequence length="285" mass="30668">MLPAPAHGIAGTLWLRTLLIGGLLASCPVLGWSWGKLGHATVAEIAATQLTPAATVQVSSLLKNDLDRDQQPSGRTTLAQIASWPDEIREIAPAGTYQGWHTRANPVCSEALGACKDGYCVDQLIIHYAQILQDPSQTPRARNEALKWVVHLVGDLHMPMHSGVHGKNIAVSLEGQSPRPDAALHWAWDNTLAKLALQSGPLVLTPLPDFSAAPAADAPTQWMRETRLLSRQFVFDPLAGFSCGVDLQGPVVLDLAYQQQAAPVIRKQIAKAGLRLAQLLNAVLH</sequence>
<dbReference type="CDD" id="cd11010">
    <property type="entry name" value="S1-P1_nuclease"/>
    <property type="match status" value="1"/>
</dbReference>
<dbReference type="OrthoDB" id="267579at2"/>
<dbReference type="GO" id="GO:0016788">
    <property type="term" value="F:hydrolase activity, acting on ester bonds"/>
    <property type="evidence" value="ECO:0007669"/>
    <property type="project" value="InterPro"/>
</dbReference>
<dbReference type="Pfam" id="PF02265">
    <property type="entry name" value="S1-P1_nuclease"/>
    <property type="match status" value="1"/>
</dbReference>
<name>A0A1T1AWZ0_RHOFE</name>
<gene>
    <name evidence="7" type="ORF">RF819_19845</name>
</gene>
<evidence type="ECO:0000256" key="5">
    <source>
        <dbReference type="ARBA" id="ARBA00023157"/>
    </source>
</evidence>
<dbReference type="GO" id="GO:0003676">
    <property type="term" value="F:nucleic acid binding"/>
    <property type="evidence" value="ECO:0007669"/>
    <property type="project" value="InterPro"/>
</dbReference>
<keyword evidence="2" id="KW-0479">Metal-binding</keyword>